<organism evidence="1">
    <name type="scientific">marine metagenome</name>
    <dbReference type="NCBI Taxonomy" id="408172"/>
    <lineage>
        <taxon>unclassified sequences</taxon>
        <taxon>metagenomes</taxon>
        <taxon>ecological metagenomes</taxon>
    </lineage>
</organism>
<proteinExistence type="predicted"/>
<gene>
    <name evidence="1" type="ORF">METZ01_LOCUS321617</name>
</gene>
<dbReference type="EMBL" id="UINC01105089">
    <property type="protein sequence ID" value="SVC68763.1"/>
    <property type="molecule type" value="Genomic_DNA"/>
</dbReference>
<sequence length="39" mass="4353">MDGYFPILSVFKVLFGQYWTLLDMCMVAMGGIEPPTPAL</sequence>
<name>A0A382P5W4_9ZZZZ</name>
<accession>A0A382P5W4</accession>
<dbReference type="AlphaFoldDB" id="A0A382P5W4"/>
<evidence type="ECO:0000313" key="1">
    <source>
        <dbReference type="EMBL" id="SVC68763.1"/>
    </source>
</evidence>
<protein>
    <submittedName>
        <fullName evidence="1">Uncharacterized protein</fullName>
    </submittedName>
</protein>
<reference evidence="1" key="1">
    <citation type="submission" date="2018-05" db="EMBL/GenBank/DDBJ databases">
        <authorList>
            <person name="Lanie J.A."/>
            <person name="Ng W.-L."/>
            <person name="Kazmierczak K.M."/>
            <person name="Andrzejewski T.M."/>
            <person name="Davidsen T.M."/>
            <person name="Wayne K.J."/>
            <person name="Tettelin H."/>
            <person name="Glass J.I."/>
            <person name="Rusch D."/>
            <person name="Podicherti R."/>
            <person name="Tsui H.-C.T."/>
            <person name="Winkler M.E."/>
        </authorList>
    </citation>
    <scope>NUCLEOTIDE SEQUENCE</scope>
</reference>